<keyword evidence="5 6" id="KW-0067">ATP-binding</keyword>
<dbReference type="STRING" id="50429.A0A2B4T058"/>
<reference evidence="11" key="1">
    <citation type="journal article" date="2017" name="bioRxiv">
        <title>Comparative analysis of the genomes of Stylophora pistillata and Acropora digitifera provides evidence for extensive differences between species of corals.</title>
        <authorList>
            <person name="Voolstra C.R."/>
            <person name="Li Y."/>
            <person name="Liew Y.J."/>
            <person name="Baumgarten S."/>
            <person name="Zoccola D."/>
            <person name="Flot J.-F."/>
            <person name="Tambutte S."/>
            <person name="Allemand D."/>
            <person name="Aranda M."/>
        </authorList>
    </citation>
    <scope>NUCLEOTIDE SEQUENCE [LARGE SCALE GENOMIC DNA]</scope>
</reference>
<sequence length="381" mass="42969">MTESLVFRKDKVEDFYDIGDEIGRGQFAVVKKCVERSTNTEFAAKFVKKKRSLSSRRGATAEQIAYEAELLRKVQHDGVIYLHDAFEHAAEFTLVLELLSGGELFEFLVEQEYLTENEAMGFIQQVVEAVDYIHDCHIIHLDIKPENIVLKNKKENKVKLIDFGLAKIIPPGEVVKAITGTPEFVAPEVINYEPVGTPTDMWAIGVLTFILLSSGASPFLGDDPNETFINIQNVEYRFDEEYFADISPQAKDFISSLLIKNSGDRLSARDCLTHPWLKTEPEAAKRRKTTLIKTDTFKAFLARTHWKKSLKKVIAINRLAILGKRGDAYKDMFSEGDSCSDASDSDSEGPDHSREKRTTPTNSKLLEDKTNAVLHLNDSEE</sequence>
<comment type="similarity">
    <text evidence="7">Belongs to the protein kinase superfamily.</text>
</comment>
<proteinExistence type="inferred from homology"/>
<dbReference type="SMART" id="SM00220">
    <property type="entry name" value="S_TKc"/>
    <property type="match status" value="1"/>
</dbReference>
<dbReference type="AlphaFoldDB" id="A0A2B4T058"/>
<dbReference type="OrthoDB" id="10260894at2759"/>
<protein>
    <submittedName>
        <fullName evidence="10">Death-associated protein kinase 2</fullName>
    </submittedName>
</protein>
<dbReference type="InterPro" id="IPR008271">
    <property type="entry name" value="Ser/Thr_kinase_AS"/>
</dbReference>
<dbReference type="GO" id="GO:0043065">
    <property type="term" value="P:positive regulation of apoptotic process"/>
    <property type="evidence" value="ECO:0007669"/>
    <property type="project" value="TreeGrafter"/>
</dbReference>
<feature type="domain" description="Protein kinase" evidence="9">
    <location>
        <begin position="16"/>
        <end position="277"/>
    </location>
</feature>
<accession>A0A2B4T058</accession>
<organism evidence="10 11">
    <name type="scientific">Stylophora pistillata</name>
    <name type="common">Smooth cauliflower coral</name>
    <dbReference type="NCBI Taxonomy" id="50429"/>
    <lineage>
        <taxon>Eukaryota</taxon>
        <taxon>Metazoa</taxon>
        <taxon>Cnidaria</taxon>
        <taxon>Anthozoa</taxon>
        <taxon>Hexacorallia</taxon>
        <taxon>Scleractinia</taxon>
        <taxon>Astrocoeniina</taxon>
        <taxon>Pocilloporidae</taxon>
        <taxon>Stylophora</taxon>
    </lineage>
</organism>
<keyword evidence="1 7" id="KW-0723">Serine/threonine-protein kinase</keyword>
<dbReference type="PROSITE" id="PS50011">
    <property type="entry name" value="PROTEIN_KINASE_DOM"/>
    <property type="match status" value="1"/>
</dbReference>
<evidence type="ECO:0000256" key="6">
    <source>
        <dbReference type="PROSITE-ProRule" id="PRU10141"/>
    </source>
</evidence>
<evidence type="ECO:0000256" key="1">
    <source>
        <dbReference type="ARBA" id="ARBA00022527"/>
    </source>
</evidence>
<dbReference type="GO" id="GO:0004674">
    <property type="term" value="F:protein serine/threonine kinase activity"/>
    <property type="evidence" value="ECO:0007669"/>
    <property type="project" value="UniProtKB-KW"/>
</dbReference>
<dbReference type="Pfam" id="PF00069">
    <property type="entry name" value="Pkinase"/>
    <property type="match status" value="1"/>
</dbReference>
<dbReference type="GO" id="GO:0035556">
    <property type="term" value="P:intracellular signal transduction"/>
    <property type="evidence" value="ECO:0007669"/>
    <property type="project" value="TreeGrafter"/>
</dbReference>
<dbReference type="PANTHER" id="PTHR24342:SF14">
    <property type="entry name" value="DEATH-ASSOCIATED PROTEIN KINASE DAPK-1"/>
    <property type="match status" value="1"/>
</dbReference>
<evidence type="ECO:0000256" key="3">
    <source>
        <dbReference type="ARBA" id="ARBA00022741"/>
    </source>
</evidence>
<evidence type="ECO:0000256" key="2">
    <source>
        <dbReference type="ARBA" id="ARBA00022679"/>
    </source>
</evidence>
<dbReference type="FunFam" id="1.10.510.10:FF:000571">
    <property type="entry name" value="Maternal embryonic leucine zipper kinase"/>
    <property type="match status" value="1"/>
</dbReference>
<evidence type="ECO:0000259" key="9">
    <source>
        <dbReference type="PROSITE" id="PS50011"/>
    </source>
</evidence>
<evidence type="ECO:0000256" key="8">
    <source>
        <dbReference type="SAM" id="MobiDB-lite"/>
    </source>
</evidence>
<keyword evidence="11" id="KW-1185">Reference proteome</keyword>
<evidence type="ECO:0000313" key="10">
    <source>
        <dbReference type="EMBL" id="PFX34500.1"/>
    </source>
</evidence>
<dbReference type="InterPro" id="IPR011009">
    <property type="entry name" value="Kinase-like_dom_sf"/>
</dbReference>
<dbReference type="GO" id="GO:0005524">
    <property type="term" value="F:ATP binding"/>
    <property type="evidence" value="ECO:0007669"/>
    <property type="project" value="UniProtKB-UniRule"/>
</dbReference>
<name>A0A2B4T058_STYPI</name>
<dbReference type="PANTHER" id="PTHR24342">
    <property type="entry name" value="SERINE/THREONINE-PROTEIN KINASE 17"/>
    <property type="match status" value="1"/>
</dbReference>
<dbReference type="GO" id="GO:0005634">
    <property type="term" value="C:nucleus"/>
    <property type="evidence" value="ECO:0007669"/>
    <property type="project" value="TreeGrafter"/>
</dbReference>
<dbReference type="EMBL" id="LSMT01000004">
    <property type="protein sequence ID" value="PFX34500.1"/>
    <property type="molecule type" value="Genomic_DNA"/>
</dbReference>
<evidence type="ECO:0000256" key="4">
    <source>
        <dbReference type="ARBA" id="ARBA00022777"/>
    </source>
</evidence>
<keyword evidence="2" id="KW-0808">Transferase</keyword>
<gene>
    <name evidence="10" type="primary">Dapk2</name>
    <name evidence="10" type="ORF">AWC38_SpisGene579</name>
</gene>
<dbReference type="PROSITE" id="PS00107">
    <property type="entry name" value="PROTEIN_KINASE_ATP"/>
    <property type="match status" value="1"/>
</dbReference>
<keyword evidence="4 10" id="KW-0418">Kinase</keyword>
<evidence type="ECO:0000313" key="11">
    <source>
        <dbReference type="Proteomes" id="UP000225706"/>
    </source>
</evidence>
<dbReference type="Proteomes" id="UP000225706">
    <property type="component" value="Unassembled WGS sequence"/>
</dbReference>
<dbReference type="Gene3D" id="1.10.510.10">
    <property type="entry name" value="Transferase(Phosphotransferase) domain 1"/>
    <property type="match status" value="1"/>
</dbReference>
<dbReference type="PROSITE" id="PS00108">
    <property type="entry name" value="PROTEIN_KINASE_ST"/>
    <property type="match status" value="1"/>
</dbReference>
<keyword evidence="3 6" id="KW-0547">Nucleotide-binding</keyword>
<dbReference type="SUPFAM" id="SSF56112">
    <property type="entry name" value="Protein kinase-like (PK-like)"/>
    <property type="match status" value="1"/>
</dbReference>
<feature type="compositionally biased region" description="Basic and acidic residues" evidence="8">
    <location>
        <begin position="349"/>
        <end position="358"/>
    </location>
</feature>
<comment type="caution">
    <text evidence="10">The sequence shown here is derived from an EMBL/GenBank/DDBJ whole genome shotgun (WGS) entry which is preliminary data.</text>
</comment>
<dbReference type="Gene3D" id="3.30.200.20">
    <property type="entry name" value="Phosphorylase Kinase, domain 1"/>
    <property type="match status" value="1"/>
</dbReference>
<evidence type="ECO:0000256" key="7">
    <source>
        <dbReference type="RuleBase" id="RU000304"/>
    </source>
</evidence>
<dbReference type="InterPro" id="IPR017441">
    <property type="entry name" value="Protein_kinase_ATP_BS"/>
</dbReference>
<dbReference type="InterPro" id="IPR000719">
    <property type="entry name" value="Prot_kinase_dom"/>
</dbReference>
<feature type="binding site" evidence="6">
    <location>
        <position position="49"/>
    </location>
    <ligand>
        <name>ATP</name>
        <dbReference type="ChEBI" id="CHEBI:30616"/>
    </ligand>
</feature>
<feature type="region of interest" description="Disordered" evidence="8">
    <location>
        <begin position="335"/>
        <end position="381"/>
    </location>
</feature>
<evidence type="ECO:0000256" key="5">
    <source>
        <dbReference type="ARBA" id="ARBA00022840"/>
    </source>
</evidence>